<name>A0ABQ0BD70_9FIRM</name>
<sequence length="117" mass="13210">MQELVMEIDGKRFPATLYDNETTHALMERLPMTLDMEELHGNEKFNYLDQGLPTKPENVGSIRTGDIMLFGSDCLVLFYDDFNTSYSYTRIGHIEDEDAFVNELSGGTVGVTFKAGE</sequence>
<protein>
    <submittedName>
        <fullName evidence="2">Cyclophilin-like fold protein</fullName>
    </submittedName>
</protein>
<comment type="caution">
    <text evidence="2">The sequence shown here is derived from an EMBL/GenBank/DDBJ whole genome shotgun (WGS) entry which is preliminary data.</text>
</comment>
<dbReference type="InterPro" id="IPR041183">
    <property type="entry name" value="Cyclophilin-like"/>
</dbReference>
<accession>A0ABQ0BD70</accession>
<evidence type="ECO:0000259" key="1">
    <source>
        <dbReference type="Pfam" id="PF18050"/>
    </source>
</evidence>
<dbReference type="Proteomes" id="UP001600943">
    <property type="component" value="Unassembled WGS sequence"/>
</dbReference>
<dbReference type="InterPro" id="IPR029000">
    <property type="entry name" value="Cyclophilin-like_dom_sf"/>
</dbReference>
<feature type="domain" description="Cyclophilin-like" evidence="1">
    <location>
        <begin position="6"/>
        <end position="113"/>
    </location>
</feature>
<reference evidence="2 3" key="1">
    <citation type="submission" date="2024-04" db="EMBL/GenBank/DDBJ databases">
        <title>Defined microbial consortia suppress multidrug-resistant proinflammatory Enterobacteriaceae via ecological control.</title>
        <authorList>
            <person name="Furuichi M."/>
            <person name="Kawaguchi T."/>
            <person name="Pust M."/>
            <person name="Yasuma K."/>
            <person name="Plichta D."/>
            <person name="Hasegawa N."/>
            <person name="Ohya T."/>
            <person name="Bhattarai S."/>
            <person name="Sasajima S."/>
            <person name="Aoto Y."/>
            <person name="Tuganbaev T."/>
            <person name="Yaginuma M."/>
            <person name="Ueda M."/>
            <person name="Okahashi N."/>
            <person name="Amafuji K."/>
            <person name="Kiridooshi Y."/>
            <person name="Sugita K."/>
            <person name="Strazar M."/>
            <person name="Skelly A."/>
            <person name="Suda W."/>
            <person name="Hattori M."/>
            <person name="Nakamoto N."/>
            <person name="Caballero S."/>
            <person name="Norman J."/>
            <person name="Olle B."/>
            <person name="Tanoue T."/>
            <person name="Arita M."/>
            <person name="Bucci V."/>
            <person name="Atarashi K."/>
            <person name="Xavier R."/>
            <person name="Honda K."/>
        </authorList>
    </citation>
    <scope>NUCLEOTIDE SEQUENCE [LARGE SCALE GENOMIC DNA]</scope>
    <source>
        <strain evidence="3">k04-0078-D8-1</strain>
    </source>
</reference>
<dbReference type="SUPFAM" id="SSF50891">
    <property type="entry name" value="Cyclophilin-like"/>
    <property type="match status" value="1"/>
</dbReference>
<dbReference type="Pfam" id="PF18050">
    <property type="entry name" value="Cyclophil_like2"/>
    <property type="match status" value="1"/>
</dbReference>
<keyword evidence="3" id="KW-1185">Reference proteome</keyword>
<gene>
    <name evidence="2" type="ORF">K040078D81_35100</name>
</gene>
<dbReference type="EMBL" id="BAABYW010000001">
    <property type="protein sequence ID" value="GAA6409393.1"/>
    <property type="molecule type" value="Genomic_DNA"/>
</dbReference>
<dbReference type="Gene3D" id="2.40.100.20">
    <property type="match status" value="1"/>
</dbReference>
<organism evidence="2 3">
    <name type="scientific">Blautia hominis</name>
    <dbReference type="NCBI Taxonomy" id="2025493"/>
    <lineage>
        <taxon>Bacteria</taxon>
        <taxon>Bacillati</taxon>
        <taxon>Bacillota</taxon>
        <taxon>Clostridia</taxon>
        <taxon>Lachnospirales</taxon>
        <taxon>Lachnospiraceae</taxon>
        <taxon>Blautia</taxon>
    </lineage>
</organism>
<dbReference type="RefSeq" id="WP_390407035.1">
    <property type="nucleotide sequence ID" value="NZ_BAABYW010000001.1"/>
</dbReference>
<evidence type="ECO:0000313" key="2">
    <source>
        <dbReference type="EMBL" id="GAA6409393.1"/>
    </source>
</evidence>
<proteinExistence type="predicted"/>
<evidence type="ECO:0000313" key="3">
    <source>
        <dbReference type="Proteomes" id="UP001600943"/>
    </source>
</evidence>